<proteinExistence type="predicted"/>
<dbReference type="EMBL" id="CM024805">
    <property type="protein sequence ID" value="KAG8009681.1"/>
    <property type="molecule type" value="Genomic_DNA"/>
</dbReference>
<protein>
    <submittedName>
        <fullName evidence="1">Uncharacterized protein</fullName>
    </submittedName>
</protein>
<comment type="caution">
    <text evidence="1">The sequence shown here is derived from an EMBL/GenBank/DDBJ whole genome shotgun (WGS) entry which is preliminary data.</text>
</comment>
<organism evidence="1 2">
    <name type="scientific">Nibea albiflora</name>
    <name type="common">Yellow drum</name>
    <name type="synonym">Corvina albiflora</name>
    <dbReference type="NCBI Taxonomy" id="240163"/>
    <lineage>
        <taxon>Eukaryota</taxon>
        <taxon>Metazoa</taxon>
        <taxon>Chordata</taxon>
        <taxon>Craniata</taxon>
        <taxon>Vertebrata</taxon>
        <taxon>Euteleostomi</taxon>
        <taxon>Actinopterygii</taxon>
        <taxon>Neopterygii</taxon>
        <taxon>Teleostei</taxon>
        <taxon>Neoteleostei</taxon>
        <taxon>Acanthomorphata</taxon>
        <taxon>Eupercaria</taxon>
        <taxon>Sciaenidae</taxon>
        <taxon>Nibea</taxon>
    </lineage>
</organism>
<gene>
    <name evidence="1" type="ORF">GBF38_019036</name>
</gene>
<evidence type="ECO:0000313" key="2">
    <source>
        <dbReference type="Proteomes" id="UP000805704"/>
    </source>
</evidence>
<sequence>QVQQSAASMDMMAEEQRVKRTLTEEAKKRKGESERARSRRTRTRPIKNHLDPPRRQKQDGRKQAAVGGQHRHAAAVRSERTKRLKQFD</sequence>
<keyword evidence="2" id="KW-1185">Reference proteome</keyword>
<feature type="non-terminal residue" evidence="1">
    <location>
        <position position="1"/>
    </location>
</feature>
<dbReference type="Proteomes" id="UP000805704">
    <property type="component" value="Chromosome 17"/>
</dbReference>
<name>A0ACB7F9G0_NIBAL</name>
<accession>A0ACB7F9G0</accession>
<reference evidence="1" key="1">
    <citation type="submission" date="2020-04" db="EMBL/GenBank/DDBJ databases">
        <title>A chromosome-scale assembly and high-density genetic map of the yellow drum (Nibea albiflora) genome.</title>
        <authorList>
            <person name="Xu D."/>
            <person name="Zhang W."/>
            <person name="Chen R."/>
            <person name="Tan P."/>
            <person name="Wang L."/>
            <person name="Song H."/>
            <person name="Tian L."/>
            <person name="Zhu Q."/>
            <person name="Wang B."/>
        </authorList>
    </citation>
    <scope>NUCLEOTIDE SEQUENCE</scope>
    <source>
        <strain evidence="1">ZJHYS-2018</strain>
    </source>
</reference>
<evidence type="ECO:0000313" key="1">
    <source>
        <dbReference type="EMBL" id="KAG8009681.1"/>
    </source>
</evidence>